<dbReference type="EMBL" id="JAMGBE010000001">
    <property type="protein sequence ID" value="MCL6729292.1"/>
    <property type="molecule type" value="Genomic_DNA"/>
</dbReference>
<feature type="domain" description="DUF4142" evidence="1">
    <location>
        <begin position="42"/>
        <end position="168"/>
    </location>
</feature>
<comment type="caution">
    <text evidence="2">The sequence shown here is derived from an EMBL/GenBank/DDBJ whole genome shotgun (WGS) entry which is preliminary data.</text>
</comment>
<evidence type="ECO:0000313" key="2">
    <source>
        <dbReference type="EMBL" id="MCL6729292.1"/>
    </source>
</evidence>
<evidence type="ECO:0000259" key="1">
    <source>
        <dbReference type="Pfam" id="PF13628"/>
    </source>
</evidence>
<protein>
    <submittedName>
        <fullName evidence="2">DUF4142 domain-containing protein</fullName>
    </submittedName>
</protein>
<dbReference type="PANTHER" id="PTHR38593">
    <property type="entry name" value="BLR2558 PROTEIN"/>
    <property type="match status" value="1"/>
</dbReference>
<dbReference type="Gene3D" id="1.20.1260.10">
    <property type="match status" value="1"/>
</dbReference>
<proteinExistence type="predicted"/>
<sequence>MRRLAFTSVALAPCLLLGACLGSGGTRVANPVVAVSPALAAAAYVAMAGSIDLYEIQAAELALQRSQDPANRAFAQQTLTAHEGTSAQLSMAGRRLNLLPSATLNPEHQALLDALKATPDFDHTYRAQQNILHREGVALHTRYAKAGDSPTLRPVARNAEEVMRRNQQAMPR</sequence>
<evidence type="ECO:0000313" key="3">
    <source>
        <dbReference type="Proteomes" id="UP001165342"/>
    </source>
</evidence>
<dbReference type="Proteomes" id="UP001165342">
    <property type="component" value="Unassembled WGS sequence"/>
</dbReference>
<keyword evidence="3" id="KW-1185">Reference proteome</keyword>
<organism evidence="2 3">
    <name type="scientific">Sphingomonas hankyongi</name>
    <dbReference type="NCBI Taxonomy" id="2908209"/>
    <lineage>
        <taxon>Bacteria</taxon>
        <taxon>Pseudomonadati</taxon>
        <taxon>Pseudomonadota</taxon>
        <taxon>Alphaproteobacteria</taxon>
        <taxon>Sphingomonadales</taxon>
        <taxon>Sphingomonadaceae</taxon>
        <taxon>Sphingomonas</taxon>
    </lineage>
</organism>
<dbReference type="RefSeq" id="WP_249830760.1">
    <property type="nucleotide sequence ID" value="NZ_JAMGBE010000001.1"/>
</dbReference>
<accession>A0ABT0S0C4</accession>
<dbReference type="InterPro" id="IPR025419">
    <property type="entry name" value="DUF4142"/>
</dbReference>
<dbReference type="InterPro" id="IPR012347">
    <property type="entry name" value="Ferritin-like"/>
</dbReference>
<name>A0ABT0S0C4_9SPHN</name>
<dbReference type="Pfam" id="PF13628">
    <property type="entry name" value="DUF4142"/>
    <property type="match status" value="1"/>
</dbReference>
<dbReference type="PROSITE" id="PS51257">
    <property type="entry name" value="PROKAR_LIPOPROTEIN"/>
    <property type="match status" value="1"/>
</dbReference>
<gene>
    <name evidence="2" type="ORF">LZ538_04375</name>
</gene>
<dbReference type="PANTHER" id="PTHR38593:SF1">
    <property type="entry name" value="BLR2558 PROTEIN"/>
    <property type="match status" value="1"/>
</dbReference>
<reference evidence="2" key="1">
    <citation type="submission" date="2022-05" db="EMBL/GenBank/DDBJ databases">
        <authorList>
            <person name="Jo J.-H."/>
            <person name="Im W.-T."/>
        </authorList>
    </citation>
    <scope>NUCLEOTIDE SEQUENCE</scope>
    <source>
        <strain evidence="2">SE220</strain>
    </source>
</reference>